<feature type="compositionally biased region" description="Basic and acidic residues" evidence="9">
    <location>
        <begin position="170"/>
        <end position="186"/>
    </location>
</feature>
<dbReference type="InterPro" id="IPR013087">
    <property type="entry name" value="Znf_C2H2_type"/>
</dbReference>
<keyword evidence="12" id="KW-1185">Reference proteome</keyword>
<gene>
    <name evidence="11" type="ORF">DR999_PMT21512</name>
</gene>
<evidence type="ECO:0000256" key="6">
    <source>
        <dbReference type="ARBA" id="ARBA00023125"/>
    </source>
</evidence>
<keyword evidence="3" id="KW-0677">Repeat</keyword>
<accession>A0A4D9DKG1</accession>
<dbReference type="GO" id="GO:0006357">
    <property type="term" value="P:regulation of transcription by RNA polymerase II"/>
    <property type="evidence" value="ECO:0007669"/>
    <property type="project" value="TreeGrafter"/>
</dbReference>
<keyword evidence="7" id="KW-0539">Nucleus</keyword>
<evidence type="ECO:0000256" key="4">
    <source>
        <dbReference type="ARBA" id="ARBA00022771"/>
    </source>
</evidence>
<evidence type="ECO:0000256" key="1">
    <source>
        <dbReference type="ARBA" id="ARBA00004123"/>
    </source>
</evidence>
<dbReference type="GO" id="GO:0000978">
    <property type="term" value="F:RNA polymerase II cis-regulatory region sequence-specific DNA binding"/>
    <property type="evidence" value="ECO:0007669"/>
    <property type="project" value="TreeGrafter"/>
</dbReference>
<dbReference type="SUPFAM" id="SSF57667">
    <property type="entry name" value="beta-beta-alpha zinc fingers"/>
    <property type="match status" value="1"/>
</dbReference>
<dbReference type="EMBL" id="QXTE01000603">
    <property type="protein sequence ID" value="TFJ96687.1"/>
    <property type="molecule type" value="Genomic_DNA"/>
</dbReference>
<evidence type="ECO:0000256" key="3">
    <source>
        <dbReference type="ARBA" id="ARBA00022737"/>
    </source>
</evidence>
<feature type="region of interest" description="Disordered" evidence="9">
    <location>
        <begin position="47"/>
        <end position="268"/>
    </location>
</feature>
<dbReference type="STRING" id="55544.A0A4D9DKG1"/>
<reference evidence="11 12" key="2">
    <citation type="submission" date="2019-04" db="EMBL/GenBank/DDBJ databases">
        <title>The genome sequence of big-headed turtle.</title>
        <authorList>
            <person name="Gong S."/>
        </authorList>
    </citation>
    <scope>NUCLEOTIDE SEQUENCE [LARGE SCALE GENOMIC DNA]</scope>
    <source>
        <strain evidence="11">DO16091913</strain>
        <tissue evidence="11">Muscle</tissue>
    </source>
</reference>
<keyword evidence="2" id="KW-0479">Metal-binding</keyword>
<dbReference type="Gene3D" id="3.30.160.60">
    <property type="entry name" value="Classic Zinc Finger"/>
    <property type="match status" value="2"/>
</dbReference>
<evidence type="ECO:0000259" key="10">
    <source>
        <dbReference type="PROSITE" id="PS50157"/>
    </source>
</evidence>
<dbReference type="PROSITE" id="PS50157">
    <property type="entry name" value="ZINC_FINGER_C2H2_2"/>
    <property type="match status" value="3"/>
</dbReference>
<feature type="domain" description="C2H2-type" evidence="10">
    <location>
        <begin position="208"/>
        <end position="235"/>
    </location>
</feature>
<dbReference type="PROSITE" id="PS00028">
    <property type="entry name" value="ZINC_FINGER_C2H2_1"/>
    <property type="match status" value="3"/>
</dbReference>
<dbReference type="Pfam" id="PF00096">
    <property type="entry name" value="zf-C2H2"/>
    <property type="match status" value="2"/>
</dbReference>
<feature type="region of interest" description="Disordered" evidence="9">
    <location>
        <begin position="292"/>
        <end position="333"/>
    </location>
</feature>
<keyword evidence="4 8" id="KW-0863">Zinc-finger</keyword>
<dbReference type="InterPro" id="IPR050589">
    <property type="entry name" value="Ikaros_C2H2-ZF"/>
</dbReference>
<evidence type="ECO:0000313" key="12">
    <source>
        <dbReference type="Proteomes" id="UP000297703"/>
    </source>
</evidence>
<proteinExistence type="predicted"/>
<comment type="caution">
    <text evidence="11">The sequence shown here is derived from an EMBL/GenBank/DDBJ whole genome shotgun (WGS) entry which is preliminary data.</text>
</comment>
<dbReference type="GO" id="GO:0003700">
    <property type="term" value="F:DNA-binding transcription factor activity"/>
    <property type="evidence" value="ECO:0007669"/>
    <property type="project" value="TreeGrafter"/>
</dbReference>
<feature type="compositionally biased region" description="Pro residues" evidence="9">
    <location>
        <begin position="242"/>
        <end position="253"/>
    </location>
</feature>
<dbReference type="SMART" id="SM00355">
    <property type="entry name" value="ZnF_C2H2"/>
    <property type="match status" value="3"/>
</dbReference>
<dbReference type="PANTHER" id="PTHR24404">
    <property type="entry name" value="ZINC FINGER PROTEIN"/>
    <property type="match status" value="1"/>
</dbReference>
<feature type="compositionally biased region" description="Basic residues" evidence="9">
    <location>
        <begin position="223"/>
        <end position="237"/>
    </location>
</feature>
<feature type="compositionally biased region" description="Pro residues" evidence="9">
    <location>
        <begin position="303"/>
        <end position="316"/>
    </location>
</feature>
<protein>
    <submittedName>
        <fullName evidence="11">Cullin-9</fullName>
    </submittedName>
</protein>
<dbReference type="AlphaFoldDB" id="A0A4D9DKG1"/>
<evidence type="ECO:0000256" key="2">
    <source>
        <dbReference type="ARBA" id="ARBA00022723"/>
    </source>
</evidence>
<dbReference type="PANTHER" id="PTHR24404:SF114">
    <property type="entry name" value="KLUMPFUSS, ISOFORM B-RELATED"/>
    <property type="match status" value="1"/>
</dbReference>
<evidence type="ECO:0000256" key="9">
    <source>
        <dbReference type="SAM" id="MobiDB-lite"/>
    </source>
</evidence>
<reference evidence="11 12" key="1">
    <citation type="submission" date="2019-04" db="EMBL/GenBank/DDBJ databases">
        <title>Draft genome of the big-headed turtle Platysternon megacephalum.</title>
        <authorList>
            <person name="Gong S."/>
        </authorList>
    </citation>
    <scope>NUCLEOTIDE SEQUENCE [LARGE SCALE GENOMIC DNA]</scope>
    <source>
        <strain evidence="11">DO16091913</strain>
        <tissue evidence="11">Muscle</tissue>
    </source>
</reference>
<sequence length="359" mass="38388">MRRTLHRDQVAPASPPPFGAGASTQKRLRVRKAPEFDSPHRCACAMPCDQGADVNGRPAHAQRHTSEALPGPRPPPRSHCACAARSCRGGQTGPGQARRSRQADRRGMMSETHKHTDVGGSEDVIFEEEDGTSTGVSTVQEEEEESEATSVSSGESRPCTPSANGYPGPRSKELRSAVSEPQHEVAAEEGDAGQGRLGSPQAPSPEWHECPECGRGFGTSRALKVHRSYHVGRKRPHTSSSKPPPPRPAPPSAGDPESRDPRPVPPSPRAGAFHYICAECGLGFASPASLEAHRCEHGWRRSPPAPPRNKGPPAPPREANGARDAEGADGPYHCTECPGEFGLVADLHEHYMLHARGEL</sequence>
<evidence type="ECO:0000256" key="8">
    <source>
        <dbReference type="PROSITE-ProRule" id="PRU00042"/>
    </source>
</evidence>
<evidence type="ECO:0000256" key="5">
    <source>
        <dbReference type="ARBA" id="ARBA00022833"/>
    </source>
</evidence>
<keyword evidence="5" id="KW-0862">Zinc</keyword>
<dbReference type="InterPro" id="IPR036236">
    <property type="entry name" value="Znf_C2H2_sf"/>
</dbReference>
<evidence type="ECO:0000313" key="11">
    <source>
        <dbReference type="EMBL" id="TFJ96687.1"/>
    </source>
</evidence>
<dbReference type="Proteomes" id="UP000297703">
    <property type="component" value="Unassembled WGS sequence"/>
</dbReference>
<feature type="domain" description="C2H2-type" evidence="10">
    <location>
        <begin position="275"/>
        <end position="302"/>
    </location>
</feature>
<feature type="region of interest" description="Disordered" evidence="9">
    <location>
        <begin position="1"/>
        <end position="34"/>
    </location>
</feature>
<dbReference type="GO" id="GO:0005634">
    <property type="term" value="C:nucleus"/>
    <property type="evidence" value="ECO:0007669"/>
    <property type="project" value="UniProtKB-SubCell"/>
</dbReference>
<dbReference type="GO" id="GO:0008270">
    <property type="term" value="F:zinc ion binding"/>
    <property type="evidence" value="ECO:0007669"/>
    <property type="project" value="UniProtKB-KW"/>
</dbReference>
<feature type="compositionally biased region" description="Basic and acidic residues" evidence="9">
    <location>
        <begin position="101"/>
        <end position="117"/>
    </location>
</feature>
<feature type="domain" description="C2H2-type" evidence="10">
    <location>
        <begin position="332"/>
        <end position="359"/>
    </location>
</feature>
<comment type="subcellular location">
    <subcellularLocation>
        <location evidence="1">Nucleus</location>
    </subcellularLocation>
</comment>
<evidence type="ECO:0000256" key="7">
    <source>
        <dbReference type="ARBA" id="ARBA00023242"/>
    </source>
</evidence>
<organism evidence="11 12">
    <name type="scientific">Platysternon megacephalum</name>
    <name type="common">big-headed turtle</name>
    <dbReference type="NCBI Taxonomy" id="55544"/>
    <lineage>
        <taxon>Eukaryota</taxon>
        <taxon>Metazoa</taxon>
        <taxon>Chordata</taxon>
        <taxon>Craniata</taxon>
        <taxon>Vertebrata</taxon>
        <taxon>Euteleostomi</taxon>
        <taxon>Archelosauria</taxon>
        <taxon>Testudinata</taxon>
        <taxon>Testudines</taxon>
        <taxon>Cryptodira</taxon>
        <taxon>Durocryptodira</taxon>
        <taxon>Testudinoidea</taxon>
        <taxon>Platysternidae</taxon>
        <taxon>Platysternon</taxon>
    </lineage>
</organism>
<dbReference type="OrthoDB" id="9427046at2759"/>
<keyword evidence="6" id="KW-0238">DNA-binding</keyword>
<name>A0A4D9DKG1_9SAUR</name>